<protein>
    <submittedName>
        <fullName evidence="2">Putative cold-shock DNA-binding domain protein</fullName>
    </submittedName>
</protein>
<reference evidence="2 3" key="1">
    <citation type="journal article" date="2011" name="Stand. Genomic Sci.">
        <title>Complete genome sequence of Parvibaculum lavamentivorans type strain (DS-1(T)).</title>
        <authorList>
            <person name="Schleheck D."/>
            <person name="Weiss M."/>
            <person name="Pitluck S."/>
            <person name="Bruce D."/>
            <person name="Land M.L."/>
            <person name="Han S."/>
            <person name="Saunders E."/>
            <person name="Tapia R."/>
            <person name="Detter C."/>
            <person name="Brettin T."/>
            <person name="Han J."/>
            <person name="Woyke T."/>
            <person name="Goodwin L."/>
            <person name="Pennacchio L."/>
            <person name="Nolan M."/>
            <person name="Cook A.M."/>
            <person name="Kjelleberg S."/>
            <person name="Thomas T."/>
        </authorList>
    </citation>
    <scope>NUCLEOTIDE SEQUENCE [LARGE SCALE GENOMIC DNA]</scope>
    <source>
        <strain evidence="3">DS-1 / DSM 13023 / NCIMB 13966</strain>
    </source>
</reference>
<dbReference type="SUPFAM" id="SSF50249">
    <property type="entry name" value="Nucleic acid-binding proteins"/>
    <property type="match status" value="2"/>
</dbReference>
<gene>
    <name evidence="2" type="ordered locus">Plav_2974</name>
</gene>
<dbReference type="PANTHER" id="PTHR11544">
    <property type="entry name" value="COLD SHOCK DOMAIN CONTAINING PROTEINS"/>
    <property type="match status" value="1"/>
</dbReference>
<dbReference type="Proteomes" id="UP000006377">
    <property type="component" value="Chromosome"/>
</dbReference>
<dbReference type="GO" id="GO:0003677">
    <property type="term" value="F:DNA binding"/>
    <property type="evidence" value="ECO:0007669"/>
    <property type="project" value="UniProtKB-KW"/>
</dbReference>
<name>A7HXE8_PARL1</name>
<dbReference type="InterPro" id="IPR012340">
    <property type="entry name" value="NA-bd_OB-fold"/>
</dbReference>
<dbReference type="InterPro" id="IPR002059">
    <property type="entry name" value="CSP_DNA-bd"/>
</dbReference>
<keyword evidence="2" id="KW-0238">DNA-binding</keyword>
<dbReference type="PRINTS" id="PR00050">
    <property type="entry name" value="COLDSHOCK"/>
</dbReference>
<dbReference type="InterPro" id="IPR050181">
    <property type="entry name" value="Cold_shock_domain"/>
</dbReference>
<dbReference type="EMBL" id="CP000774">
    <property type="protein sequence ID" value="ABS64581.1"/>
    <property type="molecule type" value="Genomic_DNA"/>
</dbReference>
<evidence type="ECO:0000313" key="2">
    <source>
        <dbReference type="EMBL" id="ABS64581.1"/>
    </source>
</evidence>
<feature type="domain" description="CSD" evidence="1">
    <location>
        <begin position="37"/>
        <end position="102"/>
    </location>
</feature>
<dbReference type="STRING" id="402881.Plav_2974"/>
<dbReference type="Pfam" id="PF00313">
    <property type="entry name" value="CSD"/>
    <property type="match status" value="2"/>
</dbReference>
<dbReference type="Gene3D" id="2.40.50.140">
    <property type="entry name" value="Nucleic acid-binding proteins"/>
    <property type="match status" value="2"/>
</dbReference>
<accession>A7HXE8</accession>
<evidence type="ECO:0000313" key="3">
    <source>
        <dbReference type="Proteomes" id="UP000006377"/>
    </source>
</evidence>
<feature type="domain" description="CSD" evidence="1">
    <location>
        <begin position="133"/>
        <end position="198"/>
    </location>
</feature>
<dbReference type="CDD" id="cd04458">
    <property type="entry name" value="CSP_CDS"/>
    <property type="match status" value="2"/>
</dbReference>
<dbReference type="RefSeq" id="WP_012111899.1">
    <property type="nucleotide sequence ID" value="NC_009719.1"/>
</dbReference>
<dbReference type="PROSITE" id="PS51857">
    <property type="entry name" value="CSD_2"/>
    <property type="match status" value="2"/>
</dbReference>
<sequence length="199" mass="21602">MRPIFEAKPLLTDRMSIVVGMEERLESATDPVDVSFEITGVVKWFDAVKGYGFIIPENGGDDVLVHLSCLKQAGLEALDEGTTVTCEAVRRPKGAQAIRVVDVDDTTAIKPTSGSARAASRSPVAGVVPIGDFEVAIVKWFNRARGYGFVTRGEGTPDIFIHMETLRRYGIRDLLPGQQINVRFGEGPKGLMVAEIAPE</sequence>
<proteinExistence type="predicted"/>
<dbReference type="eggNOG" id="COG1278">
    <property type="taxonomic scope" value="Bacteria"/>
</dbReference>
<dbReference type="KEGG" id="pla:Plav_2974"/>
<evidence type="ECO:0000259" key="1">
    <source>
        <dbReference type="PROSITE" id="PS51857"/>
    </source>
</evidence>
<organism evidence="2 3">
    <name type="scientific">Parvibaculum lavamentivorans (strain DS-1 / DSM 13023 / NCIMB 13966)</name>
    <dbReference type="NCBI Taxonomy" id="402881"/>
    <lineage>
        <taxon>Bacteria</taxon>
        <taxon>Pseudomonadati</taxon>
        <taxon>Pseudomonadota</taxon>
        <taxon>Alphaproteobacteria</taxon>
        <taxon>Hyphomicrobiales</taxon>
        <taxon>Parvibaculaceae</taxon>
        <taxon>Parvibaculum</taxon>
    </lineage>
</organism>
<keyword evidence="3" id="KW-1185">Reference proteome</keyword>
<dbReference type="GO" id="GO:0005829">
    <property type="term" value="C:cytosol"/>
    <property type="evidence" value="ECO:0007669"/>
    <property type="project" value="UniProtKB-ARBA"/>
</dbReference>
<dbReference type="InterPro" id="IPR011129">
    <property type="entry name" value="CSD"/>
</dbReference>
<dbReference type="AlphaFoldDB" id="A7HXE8"/>
<dbReference type="HOGENOM" id="CLU_097141_2_0_5"/>
<dbReference type="SMART" id="SM00357">
    <property type="entry name" value="CSP"/>
    <property type="match status" value="2"/>
</dbReference>